<evidence type="ECO:0000256" key="4">
    <source>
        <dbReference type="ARBA" id="ARBA00022728"/>
    </source>
</evidence>
<proteinExistence type="inferred from homology"/>
<gene>
    <name evidence="8" type="ORF">SISNIDRAFT_75150</name>
</gene>
<keyword evidence="5" id="KW-0508">mRNA splicing</keyword>
<keyword evidence="7" id="KW-0175">Coiled coil</keyword>
<evidence type="ECO:0000256" key="1">
    <source>
        <dbReference type="ARBA" id="ARBA00004123"/>
    </source>
</evidence>
<evidence type="ECO:0000256" key="5">
    <source>
        <dbReference type="ARBA" id="ARBA00023187"/>
    </source>
</evidence>
<dbReference type="GO" id="GO:0071013">
    <property type="term" value="C:catalytic step 2 spliceosome"/>
    <property type="evidence" value="ECO:0007669"/>
    <property type="project" value="TreeGrafter"/>
</dbReference>
<organism evidence="8 9">
    <name type="scientific">Sistotremastrum niveocremeum HHB9708</name>
    <dbReference type="NCBI Taxonomy" id="1314777"/>
    <lineage>
        <taxon>Eukaryota</taxon>
        <taxon>Fungi</taxon>
        <taxon>Dikarya</taxon>
        <taxon>Basidiomycota</taxon>
        <taxon>Agaricomycotina</taxon>
        <taxon>Agaricomycetes</taxon>
        <taxon>Sistotremastrales</taxon>
        <taxon>Sistotremastraceae</taxon>
        <taxon>Sertulicium</taxon>
        <taxon>Sertulicium niveocremeum</taxon>
    </lineage>
</organism>
<keyword evidence="4" id="KW-0747">Spliceosome</keyword>
<dbReference type="Proteomes" id="UP000076722">
    <property type="component" value="Unassembled WGS sequence"/>
</dbReference>
<dbReference type="Pfam" id="PF05700">
    <property type="entry name" value="BCAS2"/>
    <property type="match status" value="1"/>
</dbReference>
<reference evidence="8 9" key="1">
    <citation type="journal article" date="2016" name="Mol. Biol. Evol.">
        <title>Comparative Genomics of Early-Diverging Mushroom-Forming Fungi Provides Insights into the Origins of Lignocellulose Decay Capabilities.</title>
        <authorList>
            <person name="Nagy L.G."/>
            <person name="Riley R."/>
            <person name="Tritt A."/>
            <person name="Adam C."/>
            <person name="Daum C."/>
            <person name="Floudas D."/>
            <person name="Sun H."/>
            <person name="Yadav J.S."/>
            <person name="Pangilinan J."/>
            <person name="Larsson K.H."/>
            <person name="Matsuura K."/>
            <person name="Barry K."/>
            <person name="Labutti K."/>
            <person name="Kuo R."/>
            <person name="Ohm R.A."/>
            <person name="Bhattacharya S.S."/>
            <person name="Shirouzu T."/>
            <person name="Yoshinaga Y."/>
            <person name="Martin F.M."/>
            <person name="Grigoriev I.V."/>
            <person name="Hibbett D.S."/>
        </authorList>
    </citation>
    <scope>NUCLEOTIDE SEQUENCE [LARGE SCALE GENOMIC DNA]</scope>
    <source>
        <strain evidence="8 9">HHB9708</strain>
    </source>
</reference>
<keyword evidence="6" id="KW-0539">Nucleus</keyword>
<dbReference type="EMBL" id="KV419407">
    <property type="protein sequence ID" value="KZS93260.1"/>
    <property type="molecule type" value="Genomic_DNA"/>
</dbReference>
<keyword evidence="3" id="KW-0507">mRNA processing</keyword>
<evidence type="ECO:0000256" key="3">
    <source>
        <dbReference type="ARBA" id="ARBA00022664"/>
    </source>
</evidence>
<sequence length="236" mass="26912">MREVARKAMALALPTPMRASEMASDQQPPEIFDSLPYYDNDLENHPNLKELVEKEFRREPKPPNVLHPKLQPALAPFENHPLLKAELDRAEANQPIPPLDMHRYQLPVPSGPNATEEEWTSALQNARAQLEHQQLRQTNIALLQNYGANSWKVHNYLLEAEVNIIEKEAEKLQEAVTDVNRERKNNQTLLGNQLTALETRWTELISEVLQIELANVALEAEIEQLEARESELTAVG</sequence>
<evidence type="ECO:0000313" key="8">
    <source>
        <dbReference type="EMBL" id="KZS93260.1"/>
    </source>
</evidence>
<protein>
    <submittedName>
        <fullName evidence="8">Breast carcinoma amplified sequence 2</fullName>
    </submittedName>
</protein>
<dbReference type="PANTHER" id="PTHR13296">
    <property type="entry name" value="BCAS2 PROTEIN"/>
    <property type="match status" value="1"/>
</dbReference>
<dbReference type="GO" id="GO:0006397">
    <property type="term" value="P:mRNA processing"/>
    <property type="evidence" value="ECO:0007669"/>
    <property type="project" value="UniProtKB-KW"/>
</dbReference>
<dbReference type="GO" id="GO:0008380">
    <property type="term" value="P:RNA splicing"/>
    <property type="evidence" value="ECO:0007669"/>
    <property type="project" value="UniProtKB-KW"/>
</dbReference>
<feature type="coiled-coil region" evidence="7">
    <location>
        <begin position="116"/>
        <end position="235"/>
    </location>
</feature>
<dbReference type="GO" id="GO:0000974">
    <property type="term" value="C:Prp19 complex"/>
    <property type="evidence" value="ECO:0007669"/>
    <property type="project" value="TreeGrafter"/>
</dbReference>
<dbReference type="InterPro" id="IPR008409">
    <property type="entry name" value="SPF27"/>
</dbReference>
<dbReference type="GO" id="GO:0071011">
    <property type="term" value="C:precatalytic spliceosome"/>
    <property type="evidence" value="ECO:0007669"/>
    <property type="project" value="TreeGrafter"/>
</dbReference>
<accession>A0A164UIE2</accession>
<comment type="subcellular location">
    <subcellularLocation>
        <location evidence="1">Nucleus</location>
    </subcellularLocation>
</comment>
<name>A0A164UIE2_9AGAM</name>
<dbReference type="OrthoDB" id="205794at2759"/>
<dbReference type="AlphaFoldDB" id="A0A164UIE2"/>
<dbReference type="STRING" id="1314777.A0A164UIE2"/>
<dbReference type="PANTHER" id="PTHR13296:SF0">
    <property type="entry name" value="PRE-MRNA-SPLICING FACTOR SPF27"/>
    <property type="match status" value="1"/>
</dbReference>
<keyword evidence="9" id="KW-1185">Reference proteome</keyword>
<comment type="similarity">
    <text evidence="2">Belongs to the SPF27 family.</text>
</comment>
<evidence type="ECO:0000256" key="6">
    <source>
        <dbReference type="ARBA" id="ARBA00023242"/>
    </source>
</evidence>
<evidence type="ECO:0000256" key="2">
    <source>
        <dbReference type="ARBA" id="ARBA00010788"/>
    </source>
</evidence>
<evidence type="ECO:0000256" key="7">
    <source>
        <dbReference type="SAM" id="Coils"/>
    </source>
</evidence>
<evidence type="ECO:0000313" key="9">
    <source>
        <dbReference type="Proteomes" id="UP000076722"/>
    </source>
</evidence>